<evidence type="ECO:0000313" key="3">
    <source>
        <dbReference type="EMBL" id="MBL1095860.1"/>
    </source>
</evidence>
<dbReference type="Proteomes" id="UP000634229">
    <property type="component" value="Unassembled WGS sequence"/>
</dbReference>
<keyword evidence="4" id="KW-1185">Reference proteome</keyword>
<dbReference type="RefSeq" id="WP_201871432.1">
    <property type="nucleotide sequence ID" value="NZ_JAERRF010000002.1"/>
</dbReference>
<accession>A0ABS1N7I0</accession>
<reference evidence="3 4" key="1">
    <citation type="submission" date="2021-01" db="EMBL/GenBank/DDBJ databases">
        <title>WGS of actinomycetes isolated from Thailand.</title>
        <authorList>
            <person name="Thawai C."/>
        </authorList>
    </citation>
    <scope>NUCLEOTIDE SEQUENCE [LARGE SCALE GENOMIC DNA]</scope>
    <source>
        <strain evidence="3 4">CA1R205</strain>
    </source>
</reference>
<comment type="caution">
    <text evidence="3">The sequence shown here is derived from an EMBL/GenBank/DDBJ whole genome shotgun (WGS) entry which is preliminary data.</text>
</comment>
<dbReference type="PANTHER" id="PTHR30399:SF1">
    <property type="entry name" value="UTP PYROPHOSPHATASE"/>
    <property type="match status" value="1"/>
</dbReference>
<name>A0ABS1N7I0_9ACTN</name>
<dbReference type="PANTHER" id="PTHR30399">
    <property type="entry name" value="UNCHARACTERIZED PROTEIN YGJP"/>
    <property type="match status" value="1"/>
</dbReference>
<gene>
    <name evidence="3" type="ORF">JK363_04025</name>
</gene>
<dbReference type="Pfam" id="PF01863">
    <property type="entry name" value="YgjP-like"/>
    <property type="match status" value="1"/>
</dbReference>
<feature type="domain" description="YgjP-like metallopeptidase" evidence="2">
    <location>
        <begin position="121"/>
        <end position="189"/>
    </location>
</feature>
<dbReference type="Gene3D" id="3.30.2010.10">
    <property type="entry name" value="Metalloproteases ('zincins'), catalytic domain"/>
    <property type="match status" value="1"/>
</dbReference>
<proteinExistence type="predicted"/>
<sequence>MPADPSPRFAGEPPAYSAAGAPRTAPSPQDRGSGASAVEVRRSTRRRRTVSAYREGDRTVVLIPARMSEAEERRWVTVMLDKLAAQESKRMLGDAELAARAEWLSEQYLDGRARPATVRWVTNQNTRWGSCTPAEGSIRLSHRLQGMPEYVVDYVLLHELAHLLVPGHGPRFWRLLESYPRTERARGYLEGVVAAGRLPHLSGSGNERT</sequence>
<dbReference type="InterPro" id="IPR053136">
    <property type="entry name" value="UTP_pyrophosphatase-like"/>
</dbReference>
<organism evidence="3 4">
    <name type="scientific">Streptomyces coffeae</name>
    <dbReference type="NCBI Taxonomy" id="621382"/>
    <lineage>
        <taxon>Bacteria</taxon>
        <taxon>Bacillati</taxon>
        <taxon>Actinomycetota</taxon>
        <taxon>Actinomycetes</taxon>
        <taxon>Kitasatosporales</taxon>
        <taxon>Streptomycetaceae</taxon>
        <taxon>Streptomyces</taxon>
    </lineage>
</organism>
<protein>
    <submittedName>
        <fullName evidence="3">M48 family metallopeptidase</fullName>
    </submittedName>
</protein>
<dbReference type="InterPro" id="IPR002725">
    <property type="entry name" value="YgjP-like_metallopeptidase"/>
</dbReference>
<feature type="region of interest" description="Disordered" evidence="1">
    <location>
        <begin position="1"/>
        <end position="50"/>
    </location>
</feature>
<evidence type="ECO:0000259" key="2">
    <source>
        <dbReference type="Pfam" id="PF01863"/>
    </source>
</evidence>
<dbReference type="CDD" id="cd07344">
    <property type="entry name" value="M48_yhfN_like"/>
    <property type="match status" value="1"/>
</dbReference>
<dbReference type="EMBL" id="JAERRF010000002">
    <property type="protein sequence ID" value="MBL1095860.1"/>
    <property type="molecule type" value="Genomic_DNA"/>
</dbReference>
<evidence type="ECO:0000313" key="4">
    <source>
        <dbReference type="Proteomes" id="UP000634229"/>
    </source>
</evidence>
<evidence type="ECO:0000256" key="1">
    <source>
        <dbReference type="SAM" id="MobiDB-lite"/>
    </source>
</evidence>